<protein>
    <submittedName>
        <fullName evidence="2">Uncharacterized protein</fullName>
    </submittedName>
</protein>
<sequence>MVRTRGAFVSRSENSSQADASKQEPRRRPTTPSYRRCKDCLGEPGPLGTDGEADMVRTRGAFVSRSENSSQADASKQEPRRRPTTPSYRRCKDCLGEPGPLGTDGEAGSSLATLVDIHDE</sequence>
<evidence type="ECO:0000256" key="1">
    <source>
        <dbReference type="SAM" id="MobiDB-lite"/>
    </source>
</evidence>
<proteinExistence type="predicted"/>
<reference evidence="2 3" key="1">
    <citation type="submission" date="2019-04" db="EMBL/GenBank/DDBJ databases">
        <title>An improved genome assembly and genetic linkage map for asparagus bean, Vigna unguiculata ssp. sesquipedialis.</title>
        <authorList>
            <person name="Xia Q."/>
            <person name="Zhang R."/>
            <person name="Dong Y."/>
        </authorList>
    </citation>
    <scope>NUCLEOTIDE SEQUENCE [LARGE SCALE GENOMIC DNA]</scope>
    <source>
        <tissue evidence="2">Leaf</tissue>
    </source>
</reference>
<evidence type="ECO:0000313" key="2">
    <source>
        <dbReference type="EMBL" id="QCD96209.1"/>
    </source>
</evidence>
<organism evidence="2 3">
    <name type="scientific">Vigna unguiculata</name>
    <name type="common">Cowpea</name>
    <dbReference type="NCBI Taxonomy" id="3917"/>
    <lineage>
        <taxon>Eukaryota</taxon>
        <taxon>Viridiplantae</taxon>
        <taxon>Streptophyta</taxon>
        <taxon>Embryophyta</taxon>
        <taxon>Tracheophyta</taxon>
        <taxon>Spermatophyta</taxon>
        <taxon>Magnoliopsida</taxon>
        <taxon>eudicotyledons</taxon>
        <taxon>Gunneridae</taxon>
        <taxon>Pentapetalae</taxon>
        <taxon>rosids</taxon>
        <taxon>fabids</taxon>
        <taxon>Fabales</taxon>
        <taxon>Fabaceae</taxon>
        <taxon>Papilionoideae</taxon>
        <taxon>50 kb inversion clade</taxon>
        <taxon>NPAAA clade</taxon>
        <taxon>indigoferoid/millettioid clade</taxon>
        <taxon>Phaseoleae</taxon>
        <taxon>Vigna</taxon>
    </lineage>
</organism>
<keyword evidence="3" id="KW-1185">Reference proteome</keyword>
<accession>A0A4D6M4G2</accession>
<dbReference type="Proteomes" id="UP000501690">
    <property type="component" value="Linkage Group LG6"/>
</dbReference>
<feature type="compositionally biased region" description="Polar residues" evidence="1">
    <location>
        <begin position="65"/>
        <end position="74"/>
    </location>
</feature>
<evidence type="ECO:0000313" key="3">
    <source>
        <dbReference type="Proteomes" id="UP000501690"/>
    </source>
</evidence>
<dbReference type="AlphaFoldDB" id="A0A4D6M4G2"/>
<dbReference type="EMBL" id="CP039350">
    <property type="protein sequence ID" value="QCD96209.1"/>
    <property type="molecule type" value="Genomic_DNA"/>
</dbReference>
<feature type="compositionally biased region" description="Polar residues" evidence="1">
    <location>
        <begin position="11"/>
        <end position="20"/>
    </location>
</feature>
<name>A0A4D6M4G2_VIGUN</name>
<gene>
    <name evidence="2" type="ORF">DEO72_LG6g911</name>
</gene>
<feature type="region of interest" description="Disordered" evidence="1">
    <location>
        <begin position="1"/>
        <end position="120"/>
    </location>
</feature>